<accession>A0A510JH39</accession>
<evidence type="ECO:0000313" key="2">
    <source>
        <dbReference type="Proteomes" id="UP000321892"/>
    </source>
</evidence>
<evidence type="ECO:0000313" key="1">
    <source>
        <dbReference type="EMBL" id="BBM37701.1"/>
    </source>
</evidence>
<reference evidence="1 2" key="1">
    <citation type="submission" date="2019-07" db="EMBL/GenBank/DDBJ databases">
        <title>Complete Genome Sequence of Leptotrichia hofstadii Strain JCM16775.</title>
        <authorList>
            <person name="Watanabe S."/>
            <person name="Cui L."/>
        </authorList>
    </citation>
    <scope>NUCLEOTIDE SEQUENCE [LARGE SCALE GENOMIC DNA]</scope>
    <source>
        <strain evidence="1 2">JCM16775</strain>
    </source>
</reference>
<dbReference type="KEGG" id="lhf:JCM16775_0391"/>
<protein>
    <submittedName>
        <fullName evidence="1">Uncharacterized protein</fullName>
    </submittedName>
</protein>
<dbReference type="EMBL" id="AP019823">
    <property type="protein sequence ID" value="BBM37701.1"/>
    <property type="molecule type" value="Genomic_DNA"/>
</dbReference>
<keyword evidence="2" id="KW-1185">Reference proteome</keyword>
<proteinExistence type="predicted"/>
<dbReference type="AlphaFoldDB" id="A0A510JH39"/>
<name>A0A510JH39_9FUSO</name>
<sequence length="79" mass="9461">MEDKKQYIYLGDTLEFKDIRFTKGVIYYSNEVIEEKFEKYPLLKRILVDVNQASEALQNEKLLETVTQQIKDQIREEAE</sequence>
<dbReference type="OrthoDB" id="80851at2"/>
<dbReference type="Proteomes" id="UP000321892">
    <property type="component" value="Chromosome"/>
</dbReference>
<gene>
    <name evidence="1" type="ORF">JCM16775_0391</name>
</gene>
<organism evidence="1 2">
    <name type="scientific">Leptotrichia hofstadii</name>
    <dbReference type="NCBI Taxonomy" id="157688"/>
    <lineage>
        <taxon>Bacteria</taxon>
        <taxon>Fusobacteriati</taxon>
        <taxon>Fusobacteriota</taxon>
        <taxon>Fusobacteriia</taxon>
        <taxon>Fusobacteriales</taxon>
        <taxon>Leptotrichiaceae</taxon>
        <taxon>Leptotrichia</taxon>
    </lineage>
</organism>
<dbReference type="RefSeq" id="WP_026745293.1">
    <property type="nucleotide sequence ID" value="NZ_AP019823.1"/>
</dbReference>